<proteinExistence type="predicted"/>
<name>A0AA39H819_9BILA</name>
<comment type="caution">
    <text evidence="1">The sequence shown here is derived from an EMBL/GenBank/DDBJ whole genome shotgun (WGS) entry which is preliminary data.</text>
</comment>
<dbReference type="Proteomes" id="UP001175271">
    <property type="component" value="Unassembled WGS sequence"/>
</dbReference>
<keyword evidence="2" id="KW-1185">Reference proteome</keyword>
<reference evidence="1" key="1">
    <citation type="submission" date="2023-06" db="EMBL/GenBank/DDBJ databases">
        <title>Genomic analysis of the entomopathogenic nematode Steinernema hermaphroditum.</title>
        <authorList>
            <person name="Schwarz E.M."/>
            <person name="Heppert J.K."/>
            <person name="Baniya A."/>
            <person name="Schwartz H.T."/>
            <person name="Tan C.-H."/>
            <person name="Antoshechkin I."/>
            <person name="Sternberg P.W."/>
            <person name="Goodrich-Blair H."/>
            <person name="Dillman A.R."/>
        </authorList>
    </citation>
    <scope>NUCLEOTIDE SEQUENCE</scope>
    <source>
        <strain evidence="1">PS9179</strain>
        <tissue evidence="1">Whole animal</tissue>
    </source>
</reference>
<evidence type="ECO:0000313" key="2">
    <source>
        <dbReference type="Proteomes" id="UP001175271"/>
    </source>
</evidence>
<organism evidence="1 2">
    <name type="scientific">Steinernema hermaphroditum</name>
    <dbReference type="NCBI Taxonomy" id="289476"/>
    <lineage>
        <taxon>Eukaryota</taxon>
        <taxon>Metazoa</taxon>
        <taxon>Ecdysozoa</taxon>
        <taxon>Nematoda</taxon>
        <taxon>Chromadorea</taxon>
        <taxon>Rhabditida</taxon>
        <taxon>Tylenchina</taxon>
        <taxon>Panagrolaimomorpha</taxon>
        <taxon>Strongyloidoidea</taxon>
        <taxon>Steinernematidae</taxon>
        <taxon>Steinernema</taxon>
    </lineage>
</organism>
<dbReference type="EMBL" id="JAUCMV010000004">
    <property type="protein sequence ID" value="KAK0400436.1"/>
    <property type="molecule type" value="Genomic_DNA"/>
</dbReference>
<sequence length="102" mass="11561">MPNLLVPPGRTVAHRENALRTCVPRRVYQSIAVNTNTQRVNKEIGVAQRPKEQTSFTSKFSAPECYTPPHGGMVTFRAEEERPRRTLYVTPFGGTFVVHYSK</sequence>
<gene>
    <name evidence="1" type="ORF">QR680_015242</name>
</gene>
<accession>A0AA39H819</accession>
<protein>
    <submittedName>
        <fullName evidence="1">Uncharacterized protein</fullName>
    </submittedName>
</protein>
<evidence type="ECO:0000313" key="1">
    <source>
        <dbReference type="EMBL" id="KAK0400436.1"/>
    </source>
</evidence>
<dbReference type="AlphaFoldDB" id="A0AA39H819"/>